<evidence type="ECO:0000313" key="3">
    <source>
        <dbReference type="Proteomes" id="UP000029221"/>
    </source>
</evidence>
<gene>
    <name evidence="2" type="ORF">JCM19294_59</name>
</gene>
<dbReference type="PANTHER" id="PTHR42841">
    <property type="entry name" value="AMINE OXIDASE"/>
    <property type="match status" value="1"/>
</dbReference>
<sequence>MENKKIVIIGAGVSGLVAAQTLKNQGYEPIIFDKNTHPGGRVHTIVENNVIMDLGFQVMLDEYPAIKEYLDTSSLDLIKFAPGAVIFKDGRTYKLGDASRDLKFLLPTIFAGIGTLGDKWKVFTLSRKLKQKSLSDIFSTPEITTEQYLKDYGFSDKIIENFFRPFYAGIFLEDKLLTSSRMFEFVFKMFATGNATVPARGIKAIPEQLANDIDINYNKELLEVVGNQLTFKDGSQVQSDYTIVATPASDVVPNLRNQQQDWKQTTVFYFKTDHEGFKQPIIGLLTGNGYANNFHFLHDVFPNHQKVISITVVKDYTQTEEELSSLLAQELKQETGIELGDMIKYFKIKKALPVLNNLNYALPSTETQLTQHVFLAGDHLSNSSLNAAMLNGAAAAQAVIDKAENRVVVG</sequence>
<dbReference type="EMBL" id="BBML01000006">
    <property type="protein sequence ID" value="GAK97523.1"/>
    <property type="molecule type" value="Genomic_DNA"/>
</dbReference>
<dbReference type="Gene3D" id="3.50.50.60">
    <property type="entry name" value="FAD/NAD(P)-binding domain"/>
    <property type="match status" value="1"/>
</dbReference>
<evidence type="ECO:0000259" key="1">
    <source>
        <dbReference type="Pfam" id="PF01593"/>
    </source>
</evidence>
<name>A0A090Q715_9FLAO</name>
<dbReference type="Pfam" id="PF01593">
    <property type="entry name" value="Amino_oxidase"/>
    <property type="match status" value="1"/>
</dbReference>
<dbReference type="SUPFAM" id="SSF51905">
    <property type="entry name" value="FAD/NAD(P)-binding domain"/>
    <property type="match status" value="1"/>
</dbReference>
<feature type="domain" description="Amine oxidase" evidence="1">
    <location>
        <begin position="13"/>
        <end position="400"/>
    </location>
</feature>
<proteinExistence type="predicted"/>
<organism evidence="2 3">
    <name type="scientific">Nonlabens tegetincola</name>
    <dbReference type="NCBI Taxonomy" id="323273"/>
    <lineage>
        <taxon>Bacteria</taxon>
        <taxon>Pseudomonadati</taxon>
        <taxon>Bacteroidota</taxon>
        <taxon>Flavobacteriia</taxon>
        <taxon>Flavobacteriales</taxon>
        <taxon>Flavobacteriaceae</taxon>
        <taxon>Nonlabens</taxon>
    </lineage>
</organism>
<protein>
    <submittedName>
        <fullName evidence="2">Probable oxidoreductase</fullName>
    </submittedName>
</protein>
<dbReference type="RefSeq" id="WP_042279191.1">
    <property type="nucleotide sequence ID" value="NZ_BBML01000006.1"/>
</dbReference>
<reference evidence="2" key="1">
    <citation type="journal article" date="2014" name="Genome Announc.">
        <title>Draft Genome Sequences of Marine Flavobacterium Nonlabens Strains NR17, NR24, NR27, NR32, NR33, and Ara13.</title>
        <authorList>
            <person name="Nakanishi M."/>
            <person name="Meirelles P."/>
            <person name="Suzuki R."/>
            <person name="Takatani N."/>
            <person name="Mino S."/>
            <person name="Suda W."/>
            <person name="Oshima K."/>
            <person name="Hattori M."/>
            <person name="Ohkuma M."/>
            <person name="Hosokawa M."/>
            <person name="Miyashita K."/>
            <person name="Thompson F.L."/>
            <person name="Niwa A."/>
            <person name="Sawabe T."/>
            <person name="Sawabe T."/>
        </authorList>
    </citation>
    <scope>NUCLEOTIDE SEQUENCE [LARGE SCALE GENOMIC DNA]</scope>
    <source>
        <strain evidence="2">JCM 19294</strain>
    </source>
</reference>
<dbReference type="GO" id="GO:0016491">
    <property type="term" value="F:oxidoreductase activity"/>
    <property type="evidence" value="ECO:0007669"/>
    <property type="project" value="InterPro"/>
</dbReference>
<dbReference type="PRINTS" id="PR00419">
    <property type="entry name" value="ADXRDTASE"/>
</dbReference>
<comment type="caution">
    <text evidence="2">The sequence shown here is derived from an EMBL/GenBank/DDBJ whole genome shotgun (WGS) entry which is preliminary data.</text>
</comment>
<accession>A0A090Q715</accession>
<dbReference type="STRING" id="319236.BST91_05840"/>
<dbReference type="InterPro" id="IPR002937">
    <property type="entry name" value="Amino_oxidase"/>
</dbReference>
<keyword evidence="3" id="KW-1185">Reference proteome</keyword>
<dbReference type="Proteomes" id="UP000029221">
    <property type="component" value="Unassembled WGS sequence"/>
</dbReference>
<dbReference type="AlphaFoldDB" id="A0A090Q715"/>
<dbReference type="InterPro" id="IPR036188">
    <property type="entry name" value="FAD/NAD-bd_sf"/>
</dbReference>
<dbReference type="eggNOG" id="COG1232">
    <property type="taxonomic scope" value="Bacteria"/>
</dbReference>
<evidence type="ECO:0000313" key="2">
    <source>
        <dbReference type="EMBL" id="GAK97523.1"/>
    </source>
</evidence>